<dbReference type="AlphaFoldDB" id="W7MTW1"/>
<protein>
    <submittedName>
        <fullName evidence="2">Uncharacterized protein</fullName>
    </submittedName>
</protein>
<feature type="region of interest" description="Disordered" evidence="1">
    <location>
        <begin position="56"/>
        <end position="75"/>
    </location>
</feature>
<accession>W7MTW1</accession>
<dbReference type="VEuPathDB" id="FungiDB:FVEG_17342"/>
<dbReference type="Proteomes" id="UP000009096">
    <property type="component" value="Chromosome 3"/>
</dbReference>
<evidence type="ECO:0000256" key="1">
    <source>
        <dbReference type="SAM" id="MobiDB-lite"/>
    </source>
</evidence>
<organism evidence="2 3">
    <name type="scientific">Gibberella moniliformis (strain M3125 / FGSC 7600)</name>
    <name type="common">Maize ear and stalk rot fungus</name>
    <name type="synonym">Fusarium verticillioides</name>
    <dbReference type="NCBI Taxonomy" id="334819"/>
    <lineage>
        <taxon>Eukaryota</taxon>
        <taxon>Fungi</taxon>
        <taxon>Dikarya</taxon>
        <taxon>Ascomycota</taxon>
        <taxon>Pezizomycotina</taxon>
        <taxon>Sordariomycetes</taxon>
        <taxon>Hypocreomycetidae</taxon>
        <taxon>Hypocreales</taxon>
        <taxon>Nectriaceae</taxon>
        <taxon>Fusarium</taxon>
        <taxon>Fusarium fujikuroi species complex</taxon>
    </lineage>
</organism>
<keyword evidence="3" id="KW-1185">Reference proteome</keyword>
<evidence type="ECO:0000313" key="2">
    <source>
        <dbReference type="EMBL" id="EWG54611.1"/>
    </source>
</evidence>
<evidence type="ECO:0000313" key="3">
    <source>
        <dbReference type="Proteomes" id="UP000009096"/>
    </source>
</evidence>
<reference evidence="2 3" key="1">
    <citation type="journal article" date="2010" name="Nature">
        <title>Comparative genomics reveals mobile pathogenicity chromosomes in Fusarium.</title>
        <authorList>
            <person name="Ma L.J."/>
            <person name="van der Does H.C."/>
            <person name="Borkovich K.A."/>
            <person name="Coleman J.J."/>
            <person name="Daboussi M.J."/>
            <person name="Di Pietro A."/>
            <person name="Dufresne M."/>
            <person name="Freitag M."/>
            <person name="Grabherr M."/>
            <person name="Henrissat B."/>
            <person name="Houterman P.M."/>
            <person name="Kang S."/>
            <person name="Shim W.B."/>
            <person name="Woloshuk C."/>
            <person name="Xie X."/>
            <person name="Xu J.R."/>
            <person name="Antoniw J."/>
            <person name="Baker S.E."/>
            <person name="Bluhm B.H."/>
            <person name="Breakspear A."/>
            <person name="Brown D.W."/>
            <person name="Butchko R.A."/>
            <person name="Chapman S."/>
            <person name="Coulson R."/>
            <person name="Coutinho P.M."/>
            <person name="Danchin E.G."/>
            <person name="Diener A."/>
            <person name="Gale L.R."/>
            <person name="Gardiner D.M."/>
            <person name="Goff S."/>
            <person name="Hammond-Kosack K.E."/>
            <person name="Hilburn K."/>
            <person name="Hua-Van A."/>
            <person name="Jonkers W."/>
            <person name="Kazan K."/>
            <person name="Kodira C.D."/>
            <person name="Koehrsen M."/>
            <person name="Kumar L."/>
            <person name="Lee Y.H."/>
            <person name="Li L."/>
            <person name="Manners J.M."/>
            <person name="Miranda-Saavedra D."/>
            <person name="Mukherjee M."/>
            <person name="Park G."/>
            <person name="Park J."/>
            <person name="Park S.Y."/>
            <person name="Proctor R.H."/>
            <person name="Regev A."/>
            <person name="Ruiz-Roldan M.C."/>
            <person name="Sain D."/>
            <person name="Sakthikumar S."/>
            <person name="Sykes S."/>
            <person name="Schwartz D.C."/>
            <person name="Turgeon B.G."/>
            <person name="Wapinski I."/>
            <person name="Yoder O."/>
            <person name="Young S."/>
            <person name="Zeng Q."/>
            <person name="Zhou S."/>
            <person name="Galagan J."/>
            <person name="Cuomo C.A."/>
            <person name="Kistler H.C."/>
            <person name="Rep M."/>
        </authorList>
    </citation>
    <scope>NUCLEOTIDE SEQUENCE [LARGE SCALE GENOMIC DNA]</scope>
    <source>
        <strain evidence="3">M3125 / FGSC 7600</strain>
    </source>
</reference>
<proteinExistence type="predicted"/>
<sequence>MLSRVFSVLDAMEDSFQEVITDLKEISGLNGEAKGDMFQCRIREGASTPAHVEHDGTVEHPDQMHNPTPASEVYRSSRARECAPLLLGRCEGDRRVRRAMGDRALHSPGPIVTTTMTAEFLDHLVRYARRDLAGQVKRIENERRDSTDPAYSQV</sequence>
<dbReference type="GeneID" id="30074218"/>
<dbReference type="RefSeq" id="XP_018760802.1">
    <property type="nucleotide sequence ID" value="XM_018906596.1"/>
</dbReference>
<dbReference type="KEGG" id="fvr:FVEG_17342"/>
<dbReference type="EMBL" id="DS022261">
    <property type="protein sequence ID" value="EWG54611.1"/>
    <property type="molecule type" value="Genomic_DNA"/>
</dbReference>
<name>W7MTW1_GIBM7</name>
<gene>
    <name evidence="2" type="ORF">FVEG_17342</name>
</gene>